<dbReference type="Proteomes" id="UP001500469">
    <property type="component" value="Unassembled WGS sequence"/>
</dbReference>
<evidence type="ECO:0000313" key="1">
    <source>
        <dbReference type="EMBL" id="GAA0878161.1"/>
    </source>
</evidence>
<comment type="caution">
    <text evidence="1">The sequence shown here is derived from an EMBL/GenBank/DDBJ whole genome shotgun (WGS) entry which is preliminary data.</text>
</comment>
<dbReference type="RefSeq" id="WP_343849380.1">
    <property type="nucleotide sequence ID" value="NZ_BAAAFI010000004.1"/>
</dbReference>
<dbReference type="EMBL" id="BAAAFI010000004">
    <property type="protein sequence ID" value="GAA0878161.1"/>
    <property type="molecule type" value="Genomic_DNA"/>
</dbReference>
<gene>
    <name evidence="1" type="ORF">GCM10009119_11290</name>
</gene>
<evidence type="ECO:0000313" key="2">
    <source>
        <dbReference type="Proteomes" id="UP001500469"/>
    </source>
</evidence>
<name>A0ABN1MXH8_9BACT</name>
<protein>
    <recommendedName>
        <fullName evidence="3">HEAT repeat protein</fullName>
    </recommendedName>
</protein>
<reference evidence="1 2" key="1">
    <citation type="journal article" date="2019" name="Int. J. Syst. Evol. Microbiol.">
        <title>The Global Catalogue of Microorganisms (GCM) 10K type strain sequencing project: providing services to taxonomists for standard genome sequencing and annotation.</title>
        <authorList>
            <consortium name="The Broad Institute Genomics Platform"/>
            <consortium name="The Broad Institute Genome Sequencing Center for Infectious Disease"/>
            <person name="Wu L."/>
            <person name="Ma J."/>
        </authorList>
    </citation>
    <scope>NUCLEOTIDE SEQUENCE [LARGE SCALE GENOMIC DNA]</scope>
    <source>
        <strain evidence="1 2">JCM 16112</strain>
    </source>
</reference>
<organism evidence="1 2">
    <name type="scientific">Algoriphagus jejuensis</name>
    <dbReference type="NCBI Taxonomy" id="419934"/>
    <lineage>
        <taxon>Bacteria</taxon>
        <taxon>Pseudomonadati</taxon>
        <taxon>Bacteroidota</taxon>
        <taxon>Cytophagia</taxon>
        <taxon>Cytophagales</taxon>
        <taxon>Cyclobacteriaceae</taxon>
        <taxon>Algoriphagus</taxon>
    </lineage>
</organism>
<evidence type="ECO:0008006" key="3">
    <source>
        <dbReference type="Google" id="ProtNLM"/>
    </source>
</evidence>
<accession>A0ABN1MXH8</accession>
<sequence length="369" mass="41886">MHRVLALASLIFILLVTTSGVGSNSVSQFRNIKYQTQQTLDFPVAQINDRVIYDGVEQKDVTLYQYVSEEGFPVFYSRNVHTGVCYDNQCKLLNITLYWNPTGRYLGFELVDNEFLSKEDHVPFTDAEYVRLNKLLSDPDLPLGAFTFNQIAAKSKASLYKVDGVSGATAKDVLEYVVQGSAYTTFTLYELVYGDTKTEVESWTNEVMNDAYLENVLTKSPYQDQLWAIDLIHGRILDYPRSKEIVLDLMGAPDYSLAEKCLNSVVPEDLTEIEFQNKLIDKFQFFDFGMKSRTVELLKETTQISLDVVYKLNAFLPDLEVPIVSGVLDVFLEKGIDDPTTLQTIKEIANSENRYLAKKAGDYMDRLGN</sequence>
<keyword evidence="2" id="KW-1185">Reference proteome</keyword>
<proteinExistence type="predicted"/>